<dbReference type="Proteomes" id="UP000198852">
    <property type="component" value="Unassembled WGS sequence"/>
</dbReference>
<evidence type="ECO:0000313" key="1">
    <source>
        <dbReference type="EMBL" id="SFS68116.1"/>
    </source>
</evidence>
<dbReference type="Gene3D" id="1.10.357.10">
    <property type="entry name" value="Tetracycline Repressor, domain 2"/>
    <property type="match status" value="1"/>
</dbReference>
<dbReference type="EMBL" id="FOZX01000003">
    <property type="protein sequence ID" value="SFS68116.1"/>
    <property type="molecule type" value="Genomic_DNA"/>
</dbReference>
<dbReference type="AlphaFoldDB" id="A0A1I6RU09"/>
<accession>A0A1I6RU09</accession>
<gene>
    <name evidence="1" type="ORF">SAMN05660874_02681</name>
</gene>
<dbReference type="OrthoDB" id="3773711at2"/>
<dbReference type="RefSeq" id="WP_093416852.1">
    <property type="nucleotide sequence ID" value="NZ_FOZX01000003.1"/>
</dbReference>
<evidence type="ECO:0000313" key="2">
    <source>
        <dbReference type="Proteomes" id="UP000198852"/>
    </source>
</evidence>
<sequence>MSWTDFHQRQQALAEVLDNARRDLSAAFETVPGPFRDTDELLAALHHKWMLQLNGRVEVALTDTENAPHGDRVEAVTTAWRRTARDNPGLRAALDVHADNPALREPTAREHRLLAIAAGLAEEHEPSHDAARVGRAFVQLLRAAPDADRHARQGRLRKLIPSF</sequence>
<keyword evidence="2" id="KW-1185">Reference proteome</keyword>
<dbReference type="STRING" id="95161.SAMN05660874_02681"/>
<organism evidence="1 2">
    <name type="scientific">Saccharopolyspora flava</name>
    <dbReference type="NCBI Taxonomy" id="95161"/>
    <lineage>
        <taxon>Bacteria</taxon>
        <taxon>Bacillati</taxon>
        <taxon>Actinomycetota</taxon>
        <taxon>Actinomycetes</taxon>
        <taxon>Pseudonocardiales</taxon>
        <taxon>Pseudonocardiaceae</taxon>
        <taxon>Saccharopolyspora</taxon>
    </lineage>
</organism>
<proteinExistence type="predicted"/>
<protein>
    <submittedName>
        <fullName evidence="1">Uncharacterized protein</fullName>
    </submittedName>
</protein>
<reference evidence="2" key="1">
    <citation type="submission" date="2016-10" db="EMBL/GenBank/DDBJ databases">
        <authorList>
            <person name="Varghese N."/>
            <person name="Submissions S."/>
        </authorList>
    </citation>
    <scope>NUCLEOTIDE SEQUENCE [LARGE SCALE GENOMIC DNA]</scope>
    <source>
        <strain evidence="2">DSM 44771</strain>
    </source>
</reference>
<name>A0A1I6RU09_9PSEU</name>